<dbReference type="Pfam" id="PF12770">
    <property type="entry name" value="CHAT"/>
    <property type="match status" value="1"/>
</dbReference>
<dbReference type="SUPFAM" id="SSF52540">
    <property type="entry name" value="P-loop containing nucleoside triphosphate hydrolases"/>
    <property type="match status" value="1"/>
</dbReference>
<protein>
    <recommendedName>
        <fullName evidence="1">CHAT domain-containing protein</fullName>
    </recommendedName>
</protein>
<dbReference type="Gene3D" id="3.40.50.300">
    <property type="entry name" value="P-loop containing nucleotide triphosphate hydrolases"/>
    <property type="match status" value="1"/>
</dbReference>
<evidence type="ECO:0000259" key="1">
    <source>
        <dbReference type="Pfam" id="PF12770"/>
    </source>
</evidence>
<dbReference type="EMBL" id="BMNB01000007">
    <property type="protein sequence ID" value="GGM34496.1"/>
    <property type="molecule type" value="Genomic_DNA"/>
</dbReference>
<dbReference type="Proteomes" id="UP000608890">
    <property type="component" value="Unassembled WGS sequence"/>
</dbReference>
<feature type="domain" description="CHAT" evidence="1">
    <location>
        <begin position="85"/>
        <end position="335"/>
    </location>
</feature>
<gene>
    <name evidence="2" type="ORF">GCM10011608_18720</name>
</gene>
<dbReference type="InterPro" id="IPR027417">
    <property type="entry name" value="P-loop_NTPase"/>
</dbReference>
<sequence>MGEMSGYELEVFEQTSDFSELRLSTDGGPPKTRGLDKAAIDRLIEVVERDYSQHAVAQKVFDAPQLRDLGAKLAAFLDGDERWLTQVLDRPAGTTLRITAEKRLRHLPWELLAAGDSHLTVSTSAPLLPVRSVGTNAALKGPVEPENRPLRVLFMATSPEGVEPVLGYEAEEAAILEATTRTGTELVVEESGTLEGLRFVSLDYGVGHFDVLHLSGHATVGADGQPVFLVENEFGGRAYATADQIAQAMGGRWPRLVFVSGCLTANSPDSGAFPSMSESLVRAGAPTVLGWALPVGDVSATEFAAKLYQSLAAGEALDRAVVEARQHLYANKRGNWHLLRVYADRSPLAPMVTPLLTKWRARIQIRPADQEFLDPQTQLSRVASRAAFVGRRRVIQRCLRTLKQPLGGDGAAEALVLAGMGGLGKSSLASRMLERMPTHQRAVWYGRVDLPKFRELTTKVDFPGMEQQIEATKLLDNNDAPLPVRLRHLLHVDGPLGQTPCLFVFDDFEDGNLDERDGGHVLAPEMADILPALLKAIRDTGSPSRVIITSRYRFPPPVGAGIVVESLETLTDIEQAKKLANLPNLRPDSPVDPDIRERAVEAAAGNPRLLDWLDLIVAAPDLDIDGLITAIEAEADRFRRETILAKNLLGSQPAELQKMLAKVNVIELPVPADTVRAVHDHPDATVHVERAVQLGLMEHGTDPETRQPRYYVSNVLRPLIRPLLTDDEHTQACAAAARSLYQLWITDPATPGPAS</sequence>
<accession>A0A917TRA8</accession>
<name>A0A917TRA8_9ACTN</name>
<proteinExistence type="predicted"/>
<organism evidence="2 3">
    <name type="scientific">Micromonospora sonchi</name>
    <dbReference type="NCBI Taxonomy" id="1763543"/>
    <lineage>
        <taxon>Bacteria</taxon>
        <taxon>Bacillati</taxon>
        <taxon>Actinomycetota</taxon>
        <taxon>Actinomycetes</taxon>
        <taxon>Micromonosporales</taxon>
        <taxon>Micromonosporaceae</taxon>
        <taxon>Micromonospora</taxon>
    </lineage>
</organism>
<dbReference type="AlphaFoldDB" id="A0A917TRA8"/>
<reference evidence="2" key="2">
    <citation type="submission" date="2020-09" db="EMBL/GenBank/DDBJ databases">
        <authorList>
            <person name="Sun Q."/>
            <person name="Zhou Y."/>
        </authorList>
    </citation>
    <scope>NUCLEOTIDE SEQUENCE</scope>
    <source>
        <strain evidence="2">CGMCC 4.7312</strain>
    </source>
</reference>
<evidence type="ECO:0000313" key="3">
    <source>
        <dbReference type="Proteomes" id="UP000608890"/>
    </source>
</evidence>
<dbReference type="InterPro" id="IPR024983">
    <property type="entry name" value="CHAT_dom"/>
</dbReference>
<keyword evidence="3" id="KW-1185">Reference proteome</keyword>
<evidence type="ECO:0000313" key="2">
    <source>
        <dbReference type="EMBL" id="GGM34496.1"/>
    </source>
</evidence>
<comment type="caution">
    <text evidence="2">The sequence shown here is derived from an EMBL/GenBank/DDBJ whole genome shotgun (WGS) entry which is preliminary data.</text>
</comment>
<reference evidence="2" key="1">
    <citation type="journal article" date="2014" name="Int. J. Syst. Evol. Microbiol.">
        <title>Complete genome sequence of Corynebacterium casei LMG S-19264T (=DSM 44701T), isolated from a smear-ripened cheese.</title>
        <authorList>
            <consortium name="US DOE Joint Genome Institute (JGI-PGF)"/>
            <person name="Walter F."/>
            <person name="Albersmeier A."/>
            <person name="Kalinowski J."/>
            <person name="Ruckert C."/>
        </authorList>
    </citation>
    <scope>NUCLEOTIDE SEQUENCE</scope>
    <source>
        <strain evidence="2">CGMCC 4.7312</strain>
    </source>
</reference>